<evidence type="ECO:0000313" key="3">
    <source>
        <dbReference type="Proteomes" id="UP000019471"/>
    </source>
</evidence>
<dbReference type="EMBL" id="AMGX01000016">
    <property type="protein sequence ID" value="EXJ67495.1"/>
    <property type="molecule type" value="Genomic_DNA"/>
</dbReference>
<dbReference type="Gene3D" id="3.30.710.10">
    <property type="entry name" value="Potassium Channel Kv1.1, Chain A"/>
    <property type="match status" value="1"/>
</dbReference>
<reference evidence="2 3" key="1">
    <citation type="submission" date="2013-03" db="EMBL/GenBank/DDBJ databases">
        <title>The Genome Sequence of Cladophialophora psammophila CBS 110553.</title>
        <authorList>
            <consortium name="The Broad Institute Genomics Platform"/>
            <person name="Cuomo C."/>
            <person name="de Hoog S."/>
            <person name="Gorbushina A."/>
            <person name="Walker B."/>
            <person name="Young S.K."/>
            <person name="Zeng Q."/>
            <person name="Gargeya S."/>
            <person name="Fitzgerald M."/>
            <person name="Haas B."/>
            <person name="Abouelleil A."/>
            <person name="Allen A.W."/>
            <person name="Alvarado L."/>
            <person name="Arachchi H.M."/>
            <person name="Berlin A.M."/>
            <person name="Chapman S.B."/>
            <person name="Gainer-Dewar J."/>
            <person name="Goldberg J."/>
            <person name="Griggs A."/>
            <person name="Gujja S."/>
            <person name="Hansen M."/>
            <person name="Howarth C."/>
            <person name="Imamovic A."/>
            <person name="Ireland A."/>
            <person name="Larimer J."/>
            <person name="McCowan C."/>
            <person name="Murphy C."/>
            <person name="Pearson M."/>
            <person name="Poon T.W."/>
            <person name="Priest M."/>
            <person name="Roberts A."/>
            <person name="Saif S."/>
            <person name="Shea T."/>
            <person name="Sisk P."/>
            <person name="Sykes S."/>
            <person name="Wortman J."/>
            <person name="Nusbaum C."/>
            <person name="Birren B."/>
        </authorList>
    </citation>
    <scope>NUCLEOTIDE SEQUENCE [LARGE SCALE GENOMIC DNA]</scope>
    <source>
        <strain evidence="2 3">CBS 110553</strain>
    </source>
</reference>
<protein>
    <recommendedName>
        <fullName evidence="4">BTB domain-containing protein</fullName>
    </recommendedName>
</protein>
<sequence length="410" mass="46153">MASTSEPELVLVDPDGDLILKVGNEPSIVEENENKPQDSDVDSEIARQKVKENRKPRFLRIRVCSKFMTMSSPVFKAMLNGSFREGQLPLSPIEPPTLELPEDEPKPMVELCKIFHHKWDTDLDTDLKVFPSCVLPTAVAADKYGCTAIVRSWFHHQFLKRSARARKGSALSLAQFVSIAYILDDVEAFYFFSLQASKRWCLNGKENNAFISELSHNHVPSKIHELLERIAKAQLRETMTCCQKVIEELFTAEEGSSASSTIHSYIGAKASDAEVPKVCIGQAYRTAQFIQALIMFDLWPPLGDVQQLQSLEDAIEVVQEIGKTHVNDKPSQCQAEYCDSCAMDWGLVIGDRFKKFENGLHGLCLVCLKKGKELPASKITTKCIEHNHGFTSNWAAISDWDGKYQPKQKW</sequence>
<proteinExistence type="predicted"/>
<feature type="region of interest" description="Disordered" evidence="1">
    <location>
        <begin position="24"/>
        <end position="44"/>
    </location>
</feature>
<dbReference type="STRING" id="1182543.W9WR79"/>
<gene>
    <name evidence="2" type="ORF">A1O5_09508</name>
</gene>
<dbReference type="Proteomes" id="UP000019471">
    <property type="component" value="Unassembled WGS sequence"/>
</dbReference>
<comment type="caution">
    <text evidence="2">The sequence shown here is derived from an EMBL/GenBank/DDBJ whole genome shotgun (WGS) entry which is preliminary data.</text>
</comment>
<name>W9WR79_9EURO</name>
<keyword evidence="3" id="KW-1185">Reference proteome</keyword>
<accession>W9WR79</accession>
<organism evidence="2 3">
    <name type="scientific">Cladophialophora psammophila CBS 110553</name>
    <dbReference type="NCBI Taxonomy" id="1182543"/>
    <lineage>
        <taxon>Eukaryota</taxon>
        <taxon>Fungi</taxon>
        <taxon>Dikarya</taxon>
        <taxon>Ascomycota</taxon>
        <taxon>Pezizomycotina</taxon>
        <taxon>Eurotiomycetes</taxon>
        <taxon>Chaetothyriomycetidae</taxon>
        <taxon>Chaetothyriales</taxon>
        <taxon>Herpotrichiellaceae</taxon>
        <taxon>Cladophialophora</taxon>
    </lineage>
</organism>
<dbReference type="RefSeq" id="XP_007748277.1">
    <property type="nucleotide sequence ID" value="XM_007750087.1"/>
</dbReference>
<dbReference type="GeneID" id="19194204"/>
<evidence type="ECO:0000256" key="1">
    <source>
        <dbReference type="SAM" id="MobiDB-lite"/>
    </source>
</evidence>
<feature type="compositionally biased region" description="Basic and acidic residues" evidence="1">
    <location>
        <begin position="32"/>
        <end position="44"/>
    </location>
</feature>
<evidence type="ECO:0008006" key="4">
    <source>
        <dbReference type="Google" id="ProtNLM"/>
    </source>
</evidence>
<dbReference type="InterPro" id="IPR011333">
    <property type="entry name" value="SKP1/BTB/POZ_sf"/>
</dbReference>
<dbReference type="OrthoDB" id="5275938at2759"/>
<dbReference type="HOGENOM" id="CLU_056756_0_0_1"/>
<dbReference type="AlphaFoldDB" id="W9WR79"/>
<evidence type="ECO:0000313" key="2">
    <source>
        <dbReference type="EMBL" id="EXJ67495.1"/>
    </source>
</evidence>